<dbReference type="EMBL" id="GL996527">
    <property type="protein sequence ID" value="EGV62035.1"/>
    <property type="molecule type" value="Genomic_DNA"/>
</dbReference>
<proteinExistence type="predicted"/>
<dbReference type="STRING" id="590646.G3BAD3"/>
<dbReference type="GeneID" id="18250452"/>
<dbReference type="GO" id="GO:0000209">
    <property type="term" value="P:protein polyubiquitination"/>
    <property type="evidence" value="ECO:0007669"/>
    <property type="project" value="TreeGrafter"/>
</dbReference>
<feature type="domain" description="U-box" evidence="6">
    <location>
        <begin position="153"/>
        <end position="225"/>
    </location>
</feature>
<dbReference type="GO" id="GO:0005737">
    <property type="term" value="C:cytoplasm"/>
    <property type="evidence" value="ECO:0007669"/>
    <property type="project" value="TreeGrafter"/>
</dbReference>
<organism evidence="8">
    <name type="scientific">Candida tenuis (strain ATCC 10573 / BCRC 21748 / CBS 615 / JCM 9827 / NBRC 10315 / NRRL Y-1498 / VKM Y-70)</name>
    <name type="common">Yeast</name>
    <name type="synonym">Yamadazyma tenuis</name>
    <dbReference type="NCBI Taxonomy" id="590646"/>
    <lineage>
        <taxon>Eukaryota</taxon>
        <taxon>Fungi</taxon>
        <taxon>Dikarya</taxon>
        <taxon>Ascomycota</taxon>
        <taxon>Saccharomycotina</taxon>
        <taxon>Pichiomycetes</taxon>
        <taxon>Debaryomycetaceae</taxon>
        <taxon>Yamadazyma</taxon>
    </lineage>
</organism>
<dbReference type="EC" id="2.3.2.27" evidence="2"/>
<dbReference type="Proteomes" id="UP000000707">
    <property type="component" value="Unassembled WGS sequence"/>
</dbReference>
<evidence type="ECO:0000256" key="5">
    <source>
        <dbReference type="ARBA" id="ARBA00022786"/>
    </source>
</evidence>
<dbReference type="OrthoDB" id="629492at2759"/>
<dbReference type="PROSITE" id="PS51698">
    <property type="entry name" value="U_BOX"/>
    <property type="match status" value="1"/>
</dbReference>
<comment type="catalytic activity">
    <reaction evidence="1">
        <text>S-ubiquitinyl-[E2 ubiquitin-conjugating enzyme]-L-cysteine + [acceptor protein]-L-lysine = [E2 ubiquitin-conjugating enzyme]-L-cysteine + N(6)-ubiquitinyl-[acceptor protein]-L-lysine.</text>
        <dbReference type="EC" id="2.3.2.27"/>
    </reaction>
</comment>
<evidence type="ECO:0000256" key="1">
    <source>
        <dbReference type="ARBA" id="ARBA00000900"/>
    </source>
</evidence>
<dbReference type="eggNOG" id="KOG4642">
    <property type="taxonomic scope" value="Eukaryota"/>
</dbReference>
<keyword evidence="5" id="KW-0833">Ubl conjugation pathway</keyword>
<protein>
    <recommendedName>
        <fullName evidence="2">RING-type E3 ubiquitin transferase</fullName>
        <ecNumber evidence="2">2.3.2.27</ecNumber>
    </recommendedName>
</protein>
<dbReference type="PANTHER" id="PTHR46803">
    <property type="entry name" value="E3 UBIQUITIN-PROTEIN LIGASE CHIP"/>
    <property type="match status" value="1"/>
</dbReference>
<evidence type="ECO:0000256" key="2">
    <source>
        <dbReference type="ARBA" id="ARBA00012483"/>
    </source>
</evidence>
<dbReference type="RefSeq" id="XP_006688205.1">
    <property type="nucleotide sequence ID" value="XM_006688142.1"/>
</dbReference>
<dbReference type="InterPro" id="IPR003613">
    <property type="entry name" value="Ubox_domain"/>
</dbReference>
<dbReference type="InterPro" id="IPR013083">
    <property type="entry name" value="Znf_RING/FYVE/PHD"/>
</dbReference>
<reference evidence="7 8" key="1">
    <citation type="journal article" date="2011" name="Proc. Natl. Acad. Sci. U.S.A.">
        <title>Comparative genomics of xylose-fermenting fungi for enhanced biofuel production.</title>
        <authorList>
            <person name="Wohlbach D.J."/>
            <person name="Kuo A."/>
            <person name="Sato T.K."/>
            <person name="Potts K.M."/>
            <person name="Salamov A.A."/>
            <person name="LaButti K.M."/>
            <person name="Sun H."/>
            <person name="Clum A."/>
            <person name="Pangilinan J.L."/>
            <person name="Lindquist E.A."/>
            <person name="Lucas S."/>
            <person name="Lapidus A."/>
            <person name="Jin M."/>
            <person name="Gunawan C."/>
            <person name="Balan V."/>
            <person name="Dale B.E."/>
            <person name="Jeffries T.W."/>
            <person name="Zinkel R."/>
            <person name="Barry K.W."/>
            <person name="Grigoriev I.V."/>
            <person name="Gasch A.P."/>
        </authorList>
    </citation>
    <scope>NUCLEOTIDE SEQUENCE [LARGE SCALE GENOMIC DNA]</scope>
    <source>
        <strain evidence="8">ATCC 10573 / BCRC 21748 / CBS 615 / JCM 9827 / NBRC 10315 / NRRL Y-1498 / VKM Y-70</strain>
    </source>
</reference>
<dbReference type="GO" id="GO:0061630">
    <property type="term" value="F:ubiquitin protein ligase activity"/>
    <property type="evidence" value="ECO:0007669"/>
    <property type="project" value="UniProtKB-EC"/>
</dbReference>
<dbReference type="KEGG" id="cten:18250452"/>
<dbReference type="GO" id="GO:0006515">
    <property type="term" value="P:protein quality control for misfolded or incompletely synthesized proteins"/>
    <property type="evidence" value="ECO:0007669"/>
    <property type="project" value="TreeGrafter"/>
</dbReference>
<dbReference type="HOGENOM" id="CLU_102997_0_0_1"/>
<evidence type="ECO:0000313" key="7">
    <source>
        <dbReference type="EMBL" id="EGV62035.1"/>
    </source>
</evidence>
<sequence>MNHLRSALSSSFLSPSYWEKAQMEIEQNRQLVKGSPATISKYVYKDIQLVKEQIKAYNSQNKAFTRNIVLYKLFKMIEKSNTDSLNALKQKHNYTTNVTYYKQLLQLNKRFLREYDDVLSMMKNDHTNGLLSKAKAKIASSSTASHVYRPLDDVPDDLVDPLSYEVFQDPVVTPGGITYEKAIILDHLDRNGNFDPITRETLKPAQLYPNLAVKNSITSLIGQSS</sequence>
<dbReference type="SMART" id="SM00504">
    <property type="entry name" value="Ubox"/>
    <property type="match status" value="1"/>
</dbReference>
<evidence type="ECO:0000256" key="4">
    <source>
        <dbReference type="ARBA" id="ARBA00022737"/>
    </source>
</evidence>
<evidence type="ECO:0000313" key="8">
    <source>
        <dbReference type="Proteomes" id="UP000000707"/>
    </source>
</evidence>
<keyword evidence="8" id="KW-1185">Reference proteome</keyword>
<dbReference type="Pfam" id="PF04564">
    <property type="entry name" value="U-box"/>
    <property type="match status" value="1"/>
</dbReference>
<evidence type="ECO:0000256" key="3">
    <source>
        <dbReference type="ARBA" id="ARBA00022679"/>
    </source>
</evidence>
<evidence type="ECO:0000259" key="6">
    <source>
        <dbReference type="PROSITE" id="PS51698"/>
    </source>
</evidence>
<keyword evidence="4" id="KW-0677">Repeat</keyword>
<dbReference type="GO" id="GO:0043161">
    <property type="term" value="P:proteasome-mediated ubiquitin-dependent protein catabolic process"/>
    <property type="evidence" value="ECO:0007669"/>
    <property type="project" value="TreeGrafter"/>
</dbReference>
<name>G3BAD3_CANTC</name>
<dbReference type="GO" id="GO:0051087">
    <property type="term" value="F:protein-folding chaperone binding"/>
    <property type="evidence" value="ECO:0007669"/>
    <property type="project" value="TreeGrafter"/>
</dbReference>
<dbReference type="GO" id="GO:0071218">
    <property type="term" value="P:cellular response to misfolded protein"/>
    <property type="evidence" value="ECO:0007669"/>
    <property type="project" value="TreeGrafter"/>
</dbReference>
<accession>G3BAD3</accession>
<dbReference type="AlphaFoldDB" id="G3BAD3"/>
<dbReference type="PANTHER" id="PTHR46803:SF2">
    <property type="entry name" value="E3 UBIQUITIN-PROTEIN LIGASE CHIP"/>
    <property type="match status" value="1"/>
</dbReference>
<dbReference type="Gene3D" id="3.30.40.10">
    <property type="entry name" value="Zinc/RING finger domain, C3HC4 (zinc finger)"/>
    <property type="match status" value="1"/>
</dbReference>
<gene>
    <name evidence="7" type="ORF">CANTEDRAFT_94915</name>
</gene>
<keyword evidence="3" id="KW-0808">Transferase</keyword>
<dbReference type="GO" id="GO:0045862">
    <property type="term" value="P:positive regulation of proteolysis"/>
    <property type="evidence" value="ECO:0007669"/>
    <property type="project" value="TreeGrafter"/>
</dbReference>
<dbReference type="SUPFAM" id="SSF57850">
    <property type="entry name" value="RING/U-box"/>
    <property type="match status" value="1"/>
</dbReference>